<dbReference type="Pfam" id="PF01529">
    <property type="entry name" value="DHHC"/>
    <property type="match status" value="1"/>
</dbReference>
<keyword evidence="4 11" id="KW-0812">Transmembrane</keyword>
<comment type="domain">
    <text evidence="11">The DHHC domain is required for palmitoyltransferase activity.</text>
</comment>
<evidence type="ECO:0000259" key="13">
    <source>
        <dbReference type="Pfam" id="PF01529"/>
    </source>
</evidence>
<keyword evidence="8" id="KW-0449">Lipoprotein</keyword>
<dbReference type="EMBL" id="CM035436">
    <property type="protein sequence ID" value="KAH7288940.1"/>
    <property type="molecule type" value="Genomic_DNA"/>
</dbReference>
<evidence type="ECO:0000256" key="4">
    <source>
        <dbReference type="ARBA" id="ARBA00022692"/>
    </source>
</evidence>
<evidence type="ECO:0000256" key="6">
    <source>
        <dbReference type="ARBA" id="ARBA00023136"/>
    </source>
</evidence>
<evidence type="ECO:0000313" key="14">
    <source>
        <dbReference type="EMBL" id="KAH7288940.1"/>
    </source>
</evidence>
<evidence type="ECO:0000256" key="9">
    <source>
        <dbReference type="ARBA" id="ARBA00023315"/>
    </source>
</evidence>
<reference evidence="14" key="1">
    <citation type="submission" date="2021-08" db="EMBL/GenBank/DDBJ databases">
        <title>WGS assembly of Ceratopteris richardii.</title>
        <authorList>
            <person name="Marchant D.B."/>
            <person name="Chen G."/>
            <person name="Jenkins J."/>
            <person name="Shu S."/>
            <person name="Leebens-Mack J."/>
            <person name="Grimwood J."/>
            <person name="Schmutz J."/>
            <person name="Soltis P."/>
            <person name="Soltis D."/>
            <person name="Chen Z.-H."/>
        </authorList>
    </citation>
    <scope>NUCLEOTIDE SEQUENCE</scope>
    <source>
        <strain evidence="14">Whitten #5841</strain>
        <tissue evidence="14">Leaf</tissue>
    </source>
</reference>
<feature type="transmembrane region" description="Helical" evidence="11">
    <location>
        <begin position="197"/>
        <end position="220"/>
    </location>
</feature>
<keyword evidence="5 11" id="KW-1133">Transmembrane helix</keyword>
<comment type="catalytic activity">
    <reaction evidence="10 11">
        <text>L-cysteinyl-[protein] + hexadecanoyl-CoA = S-hexadecanoyl-L-cysteinyl-[protein] + CoA</text>
        <dbReference type="Rhea" id="RHEA:36683"/>
        <dbReference type="Rhea" id="RHEA-COMP:10131"/>
        <dbReference type="Rhea" id="RHEA-COMP:11032"/>
        <dbReference type="ChEBI" id="CHEBI:29950"/>
        <dbReference type="ChEBI" id="CHEBI:57287"/>
        <dbReference type="ChEBI" id="CHEBI:57379"/>
        <dbReference type="ChEBI" id="CHEBI:74151"/>
        <dbReference type="EC" id="2.3.1.225"/>
    </reaction>
</comment>
<dbReference type="OrthoDB" id="4096362at2759"/>
<feature type="compositionally biased region" description="Basic and acidic residues" evidence="12">
    <location>
        <begin position="405"/>
        <end position="421"/>
    </location>
</feature>
<organism evidence="14 15">
    <name type="scientific">Ceratopteris richardii</name>
    <name type="common">Triangle waterfern</name>
    <dbReference type="NCBI Taxonomy" id="49495"/>
    <lineage>
        <taxon>Eukaryota</taxon>
        <taxon>Viridiplantae</taxon>
        <taxon>Streptophyta</taxon>
        <taxon>Embryophyta</taxon>
        <taxon>Tracheophyta</taxon>
        <taxon>Polypodiopsida</taxon>
        <taxon>Polypodiidae</taxon>
        <taxon>Polypodiales</taxon>
        <taxon>Pteridineae</taxon>
        <taxon>Pteridaceae</taxon>
        <taxon>Parkerioideae</taxon>
        <taxon>Ceratopteris</taxon>
    </lineage>
</organism>
<dbReference type="OMA" id="YLAYIMV"/>
<evidence type="ECO:0000256" key="10">
    <source>
        <dbReference type="ARBA" id="ARBA00048048"/>
    </source>
</evidence>
<evidence type="ECO:0000256" key="7">
    <source>
        <dbReference type="ARBA" id="ARBA00023139"/>
    </source>
</evidence>
<evidence type="ECO:0000256" key="2">
    <source>
        <dbReference type="ARBA" id="ARBA00008574"/>
    </source>
</evidence>
<dbReference type="GO" id="GO:0006612">
    <property type="term" value="P:protein targeting to membrane"/>
    <property type="evidence" value="ECO:0007669"/>
    <property type="project" value="TreeGrafter"/>
</dbReference>
<keyword evidence="6 11" id="KW-0472">Membrane</keyword>
<dbReference type="EC" id="2.3.1.225" evidence="11"/>
<evidence type="ECO:0000313" key="15">
    <source>
        <dbReference type="Proteomes" id="UP000825935"/>
    </source>
</evidence>
<keyword evidence="15" id="KW-1185">Reference proteome</keyword>
<accession>A0A8T2QZ67</accession>
<feature type="transmembrane region" description="Helical" evidence="11">
    <location>
        <begin position="80"/>
        <end position="100"/>
    </location>
</feature>
<dbReference type="PANTHER" id="PTHR22883">
    <property type="entry name" value="ZINC FINGER DHHC DOMAIN CONTAINING PROTEIN"/>
    <property type="match status" value="1"/>
</dbReference>
<feature type="transmembrane region" description="Helical" evidence="11">
    <location>
        <begin position="240"/>
        <end position="266"/>
    </location>
</feature>
<comment type="subcellular location">
    <subcellularLocation>
        <location evidence="1">Endomembrane system</location>
        <topology evidence="1">Multi-pass membrane protein</topology>
    </subcellularLocation>
</comment>
<dbReference type="AlphaFoldDB" id="A0A8T2QZ67"/>
<feature type="region of interest" description="Disordered" evidence="12">
    <location>
        <begin position="383"/>
        <end position="432"/>
    </location>
</feature>
<dbReference type="InterPro" id="IPR001594">
    <property type="entry name" value="Palmitoyltrfase_DHHC"/>
</dbReference>
<sequence length="432" mass="48430">MSHSYNGTTGLGESSADVIGTKRVYEVWKGSNVFCLGGRLIFGPDVRSLFLTLFLIIAPIVVFCVFVGRHLMKDFSPSGVAIVVVTVAHTSLVLTLLLMASARDPGIVPRNAHPPEPEDESSSSSDYSGAMTPRLRLPRTKDVIVNGVVVKTKYCDTCMLYRPPRCSHCSICNNCVERFDHHCPWVGQCIGRRNYPYFFGFVSSTTLLCFFIIAMCALRIKNLMDGDPPLTVWRALKKSPASGFLMAYAFLATWFVGGLTGFHIYLMSTNQTTYENFRYRYDKRINPFDQGVLKNVWDILFSRVPPSKVNFRAAVTPDIAGLSSLNYRQKANDNMAVMGLKNEKSKGDIEMADNSSWMVKPTKDLENNHLFLDKAKQSFEESRNGFEDAFPEDFSKSFSQAQHRTRIDAHTRHGHQSEKQDLGGSALHGENQ</sequence>
<dbReference type="PANTHER" id="PTHR22883:SF43">
    <property type="entry name" value="PALMITOYLTRANSFERASE APP"/>
    <property type="match status" value="1"/>
</dbReference>
<evidence type="ECO:0000256" key="8">
    <source>
        <dbReference type="ARBA" id="ARBA00023288"/>
    </source>
</evidence>
<comment type="caution">
    <text evidence="14">The sequence shown here is derived from an EMBL/GenBank/DDBJ whole genome shotgun (WGS) entry which is preliminary data.</text>
</comment>
<keyword evidence="9 11" id="KW-0012">Acyltransferase</keyword>
<feature type="transmembrane region" description="Helical" evidence="11">
    <location>
        <begin position="49"/>
        <end position="68"/>
    </location>
</feature>
<feature type="domain" description="Palmitoyltransferase DHHC" evidence="13">
    <location>
        <begin position="151"/>
        <end position="278"/>
    </location>
</feature>
<name>A0A8T2QZ67_CERRI</name>
<keyword evidence="3 11" id="KW-0808">Transferase</keyword>
<evidence type="ECO:0000256" key="5">
    <source>
        <dbReference type="ARBA" id="ARBA00022989"/>
    </source>
</evidence>
<proteinExistence type="inferred from homology"/>
<gene>
    <name evidence="14" type="ORF">KP509_31G051500</name>
</gene>
<evidence type="ECO:0000256" key="11">
    <source>
        <dbReference type="RuleBase" id="RU079119"/>
    </source>
</evidence>
<feature type="region of interest" description="Disordered" evidence="12">
    <location>
        <begin position="108"/>
        <end position="132"/>
    </location>
</feature>
<comment type="similarity">
    <text evidence="2 11">Belongs to the DHHC palmitoyltransferase family.</text>
</comment>
<dbReference type="Proteomes" id="UP000825935">
    <property type="component" value="Chromosome 31"/>
</dbReference>
<protein>
    <recommendedName>
        <fullName evidence="11">S-acyltransferase</fullName>
        <ecNumber evidence="11">2.3.1.225</ecNumber>
    </recommendedName>
    <alternativeName>
        <fullName evidence="11">Palmitoyltransferase</fullName>
    </alternativeName>
</protein>
<dbReference type="InterPro" id="IPR039859">
    <property type="entry name" value="PFA4/ZDH16/20/ERF2-like"/>
</dbReference>
<dbReference type="GO" id="GO:0005783">
    <property type="term" value="C:endoplasmic reticulum"/>
    <property type="evidence" value="ECO:0007669"/>
    <property type="project" value="TreeGrafter"/>
</dbReference>
<evidence type="ECO:0000256" key="1">
    <source>
        <dbReference type="ARBA" id="ARBA00004127"/>
    </source>
</evidence>
<evidence type="ECO:0000256" key="12">
    <source>
        <dbReference type="SAM" id="MobiDB-lite"/>
    </source>
</evidence>
<evidence type="ECO:0000256" key="3">
    <source>
        <dbReference type="ARBA" id="ARBA00022679"/>
    </source>
</evidence>
<dbReference type="GO" id="GO:0019706">
    <property type="term" value="F:protein-cysteine S-palmitoyltransferase activity"/>
    <property type="evidence" value="ECO:0007669"/>
    <property type="project" value="UniProtKB-EC"/>
</dbReference>
<dbReference type="PROSITE" id="PS50216">
    <property type="entry name" value="DHHC"/>
    <property type="match status" value="1"/>
</dbReference>
<dbReference type="GO" id="GO:0005794">
    <property type="term" value="C:Golgi apparatus"/>
    <property type="evidence" value="ECO:0007669"/>
    <property type="project" value="TreeGrafter"/>
</dbReference>
<keyword evidence="7" id="KW-0564">Palmitate</keyword>